<evidence type="ECO:0000256" key="4">
    <source>
        <dbReference type="ARBA" id="ARBA00022737"/>
    </source>
</evidence>
<feature type="domain" description="Ig-like" evidence="11">
    <location>
        <begin position="9"/>
        <end position="97"/>
    </location>
</feature>
<keyword evidence="6" id="KW-0472">Membrane</keyword>
<comment type="subcellular location">
    <subcellularLocation>
        <location evidence="1">Membrane</location>
        <topology evidence="1">Single-pass type I membrane protein</topology>
    </subcellularLocation>
</comment>
<dbReference type="PROSITE" id="PS50835">
    <property type="entry name" value="IG_LIKE"/>
    <property type="match status" value="3"/>
</dbReference>
<organism evidence="12 13">
    <name type="scientific">Panthera tigris altaica</name>
    <name type="common">Siberian tiger</name>
    <dbReference type="NCBI Taxonomy" id="74533"/>
    <lineage>
        <taxon>Eukaryota</taxon>
        <taxon>Metazoa</taxon>
        <taxon>Chordata</taxon>
        <taxon>Craniata</taxon>
        <taxon>Vertebrata</taxon>
        <taxon>Euteleostomi</taxon>
        <taxon>Mammalia</taxon>
        <taxon>Eutheria</taxon>
        <taxon>Laurasiatheria</taxon>
        <taxon>Carnivora</taxon>
        <taxon>Feliformia</taxon>
        <taxon>Felidae</taxon>
        <taxon>Pantherinae</taxon>
        <taxon>Panthera</taxon>
    </lineage>
</organism>
<feature type="region of interest" description="Disordered" evidence="10">
    <location>
        <begin position="294"/>
        <end position="314"/>
    </location>
</feature>
<evidence type="ECO:0000256" key="2">
    <source>
        <dbReference type="ARBA" id="ARBA00022692"/>
    </source>
</evidence>
<evidence type="ECO:0000256" key="8">
    <source>
        <dbReference type="ARBA" id="ARBA00023180"/>
    </source>
</evidence>
<dbReference type="CDD" id="cd16085">
    <property type="entry name" value="IgC1_SIRP_domain_3"/>
    <property type="match status" value="1"/>
</dbReference>
<keyword evidence="2" id="KW-0812">Transmembrane</keyword>
<evidence type="ECO:0000256" key="7">
    <source>
        <dbReference type="ARBA" id="ARBA00023157"/>
    </source>
</evidence>
<dbReference type="FunFam" id="2.60.40.10:FF:000295">
    <property type="entry name" value="Tyrosine-protein phosphatase non-receptor type substrate 1"/>
    <property type="match status" value="1"/>
</dbReference>
<sequence length="314" mass="34672">CKWNYSLIPFELVTTSVAGEAELQTATLRCTLTSLLPIGKVEWFRGTGPGRELIFSSVGYRHSPRVTTVTDITKRSNLDFSIRISNITPADTGTYYCVKFRKRAPDVEFRSGPGTQVIVSAKPSPPVVSGPTARATPEQTVSFTCESHGFSPRNVTLKWFKNGNELAVAHVTLQGGPPLRGTANLSETLRVPPTLEVAQQPVTGDQVKVICQVKKFYPQRLQLTWLENGHVSRTEMASMASNLIENKDGTFNWTSWLLVNLSVHREDVVFTCQVQQDGQPVVTKTHTLVVSAHQKDQEAHTTHGESEMPTDLAL</sequence>
<dbReference type="InterPro" id="IPR051755">
    <property type="entry name" value="Ig-like_CS_Receptor"/>
</dbReference>
<keyword evidence="8" id="KW-0325">Glycoprotein</keyword>
<proteinExistence type="predicted"/>
<evidence type="ECO:0000313" key="13">
    <source>
        <dbReference type="Proteomes" id="UP000675900"/>
    </source>
</evidence>
<dbReference type="SUPFAM" id="SSF48726">
    <property type="entry name" value="Immunoglobulin"/>
    <property type="match status" value="3"/>
</dbReference>
<dbReference type="PANTHER" id="PTHR19971">
    <property type="entry name" value="SIGNAL-REGULATORY PROTEIN BETA"/>
    <property type="match status" value="1"/>
</dbReference>
<dbReference type="InterPro" id="IPR013783">
    <property type="entry name" value="Ig-like_fold"/>
</dbReference>
<evidence type="ECO:0000313" key="12">
    <source>
        <dbReference type="Ensembl" id="ENSPTIP00000019433.1"/>
    </source>
</evidence>
<dbReference type="Proteomes" id="UP000675900">
    <property type="component" value="Unassembled WGS sequence"/>
</dbReference>
<dbReference type="FunFam" id="2.60.40.10:FF:000454">
    <property type="entry name" value="Tyrosine-protein phosphatase non-receptor type substrate 1"/>
    <property type="match status" value="1"/>
</dbReference>
<keyword evidence="9" id="KW-0393">Immunoglobulin domain</keyword>
<feature type="compositionally biased region" description="Basic and acidic residues" evidence="10">
    <location>
        <begin position="294"/>
        <end position="306"/>
    </location>
</feature>
<dbReference type="AlphaFoldDB" id="A0A8C9KQE4"/>
<evidence type="ECO:0000256" key="10">
    <source>
        <dbReference type="SAM" id="MobiDB-lite"/>
    </source>
</evidence>
<feature type="domain" description="Ig-like" evidence="11">
    <location>
        <begin position="123"/>
        <end position="165"/>
    </location>
</feature>
<dbReference type="Pfam" id="PF07654">
    <property type="entry name" value="C1-set"/>
    <property type="match status" value="2"/>
</dbReference>
<dbReference type="InterPro" id="IPR007110">
    <property type="entry name" value="Ig-like_dom"/>
</dbReference>
<reference evidence="12" key="2">
    <citation type="submission" date="2025-09" db="UniProtKB">
        <authorList>
            <consortium name="Ensembl"/>
        </authorList>
    </citation>
    <scope>IDENTIFICATION</scope>
</reference>
<keyword evidence="3" id="KW-0732">Signal</keyword>
<dbReference type="SMART" id="SM00407">
    <property type="entry name" value="IGc1"/>
    <property type="match status" value="1"/>
</dbReference>
<protein>
    <recommendedName>
        <fullName evidence="11">Ig-like domain-containing protein</fullName>
    </recommendedName>
</protein>
<evidence type="ECO:0000256" key="3">
    <source>
        <dbReference type="ARBA" id="ARBA00022729"/>
    </source>
</evidence>
<feature type="domain" description="Ig-like" evidence="11">
    <location>
        <begin position="193"/>
        <end position="289"/>
    </location>
</feature>
<reference evidence="12" key="1">
    <citation type="submission" date="2025-08" db="UniProtKB">
        <authorList>
            <consortium name="Ensembl"/>
        </authorList>
    </citation>
    <scope>IDENTIFICATION</scope>
</reference>
<evidence type="ECO:0000256" key="1">
    <source>
        <dbReference type="ARBA" id="ARBA00004479"/>
    </source>
</evidence>
<keyword evidence="5" id="KW-1133">Transmembrane helix</keyword>
<keyword evidence="13" id="KW-1185">Reference proteome</keyword>
<accession>A0A8C9KQE4</accession>
<keyword evidence="7" id="KW-1015">Disulfide bond</keyword>
<dbReference type="InterPro" id="IPR003599">
    <property type="entry name" value="Ig_sub"/>
</dbReference>
<dbReference type="Pfam" id="PF07686">
    <property type="entry name" value="V-set"/>
    <property type="match status" value="1"/>
</dbReference>
<evidence type="ECO:0000256" key="6">
    <source>
        <dbReference type="ARBA" id="ARBA00023136"/>
    </source>
</evidence>
<dbReference type="InterPro" id="IPR036179">
    <property type="entry name" value="Ig-like_dom_sf"/>
</dbReference>
<name>A0A8C9KQE4_PANTA</name>
<dbReference type="GeneTree" id="ENSGT00960000186656"/>
<dbReference type="InterPro" id="IPR013106">
    <property type="entry name" value="Ig_V-set"/>
</dbReference>
<dbReference type="Gene3D" id="2.60.40.10">
    <property type="entry name" value="Immunoglobulins"/>
    <property type="match status" value="3"/>
</dbReference>
<keyword evidence="4" id="KW-0677">Repeat</keyword>
<evidence type="ECO:0000256" key="5">
    <source>
        <dbReference type="ARBA" id="ARBA00022989"/>
    </source>
</evidence>
<dbReference type="Ensembl" id="ENSPTIT00000023744.1">
    <property type="protein sequence ID" value="ENSPTIP00000019433.1"/>
    <property type="gene ID" value="ENSPTIG00000017214.1"/>
</dbReference>
<evidence type="ECO:0000256" key="9">
    <source>
        <dbReference type="ARBA" id="ARBA00023319"/>
    </source>
</evidence>
<dbReference type="InterPro" id="IPR003597">
    <property type="entry name" value="Ig_C1-set"/>
</dbReference>
<dbReference type="GO" id="GO:0016020">
    <property type="term" value="C:membrane"/>
    <property type="evidence" value="ECO:0007669"/>
    <property type="project" value="UniProtKB-SubCell"/>
</dbReference>
<dbReference type="SMART" id="SM00409">
    <property type="entry name" value="IG"/>
    <property type="match status" value="2"/>
</dbReference>
<dbReference type="SMART" id="SM00406">
    <property type="entry name" value="IGv"/>
    <property type="match status" value="1"/>
</dbReference>
<evidence type="ECO:0000259" key="11">
    <source>
        <dbReference type="PROSITE" id="PS50835"/>
    </source>
</evidence>